<dbReference type="Proteomes" id="UP000029380">
    <property type="component" value="Unassembled WGS sequence"/>
</dbReference>
<comment type="caution">
    <text evidence="2">The sequence shown here is derived from an EMBL/GenBank/DDBJ whole genome shotgun (WGS) entry which is preliminary data.</text>
</comment>
<reference evidence="2 3" key="1">
    <citation type="submission" date="2014-08" db="EMBL/GenBank/DDBJ databases">
        <title>Genome sequence of Tetragenococcus muriaticus.</title>
        <authorList>
            <person name="Chuea-nongthon C."/>
            <person name="Rodtong S."/>
            <person name="Yongsawatdigul J."/>
            <person name="Steele J.L."/>
            <person name="Liu X.-y."/>
            <person name="Speers J."/>
            <person name="Glasner J.D."/>
            <person name="Neeno-Eckwall E.C."/>
        </authorList>
    </citation>
    <scope>NUCLEOTIDE SEQUENCE [LARGE SCALE GENOMIC DNA]</scope>
    <source>
        <strain evidence="2 3">PMC-11-5</strain>
    </source>
</reference>
<dbReference type="EMBL" id="JPVU01000233">
    <property type="protein sequence ID" value="KFN90005.1"/>
    <property type="molecule type" value="Genomic_DNA"/>
</dbReference>
<evidence type="ECO:0000313" key="2">
    <source>
        <dbReference type="EMBL" id="KFN90005.1"/>
    </source>
</evidence>
<accession>A0A091BZW9</accession>
<dbReference type="AlphaFoldDB" id="A0A091BZW9"/>
<sequence>MIITLLSIMSIILLTMGIMLCVKQTIFLSLITENAQNKAFLRSFGVVFIVLGILCFFIGLLNQLEWAITFLCIMLVISGIFSFLLAKKMQ</sequence>
<name>A0A091BZW9_9ENTE</name>
<feature type="transmembrane region" description="Helical" evidence="1">
    <location>
        <begin position="6"/>
        <end position="28"/>
    </location>
</feature>
<dbReference type="PATRIC" id="fig|1302649.3.peg.2121"/>
<dbReference type="OrthoDB" id="2200025at2"/>
<feature type="transmembrane region" description="Helical" evidence="1">
    <location>
        <begin position="40"/>
        <end position="60"/>
    </location>
</feature>
<dbReference type="RefSeq" id="WP_038024037.1">
    <property type="nucleotide sequence ID" value="NZ_JPVU01000233.1"/>
</dbReference>
<evidence type="ECO:0000313" key="3">
    <source>
        <dbReference type="Proteomes" id="UP000029380"/>
    </source>
</evidence>
<organism evidence="2 3">
    <name type="scientific">Tetragenococcus muriaticus PMC-11-5</name>
    <dbReference type="NCBI Taxonomy" id="1302649"/>
    <lineage>
        <taxon>Bacteria</taxon>
        <taxon>Bacillati</taxon>
        <taxon>Bacillota</taxon>
        <taxon>Bacilli</taxon>
        <taxon>Lactobacillales</taxon>
        <taxon>Enterococcaceae</taxon>
        <taxon>Tetragenococcus</taxon>
    </lineage>
</organism>
<protein>
    <recommendedName>
        <fullName evidence="4">DUF3784 domain-containing protein</fullName>
    </recommendedName>
</protein>
<keyword evidence="1" id="KW-0472">Membrane</keyword>
<feature type="transmembrane region" description="Helical" evidence="1">
    <location>
        <begin position="66"/>
        <end position="86"/>
    </location>
</feature>
<keyword evidence="1" id="KW-0812">Transmembrane</keyword>
<gene>
    <name evidence="2" type="ORF">TMUPMC115_2124</name>
</gene>
<proteinExistence type="predicted"/>
<evidence type="ECO:0000256" key="1">
    <source>
        <dbReference type="SAM" id="Phobius"/>
    </source>
</evidence>
<evidence type="ECO:0008006" key="4">
    <source>
        <dbReference type="Google" id="ProtNLM"/>
    </source>
</evidence>
<keyword evidence="1" id="KW-1133">Transmembrane helix</keyword>